<dbReference type="AlphaFoldDB" id="X0VAQ2"/>
<reference evidence="1" key="1">
    <citation type="journal article" date="2014" name="Front. Microbiol.">
        <title>High frequency of phylogenetically diverse reductive dehalogenase-homologous genes in deep subseafloor sedimentary metagenomes.</title>
        <authorList>
            <person name="Kawai M."/>
            <person name="Futagami T."/>
            <person name="Toyoda A."/>
            <person name="Takaki Y."/>
            <person name="Nishi S."/>
            <person name="Hori S."/>
            <person name="Arai W."/>
            <person name="Tsubouchi T."/>
            <person name="Morono Y."/>
            <person name="Uchiyama I."/>
            <person name="Ito T."/>
            <person name="Fujiyama A."/>
            <person name="Inagaki F."/>
            <person name="Takami H."/>
        </authorList>
    </citation>
    <scope>NUCLEOTIDE SEQUENCE</scope>
    <source>
        <strain evidence="1">Expedition CK06-06</strain>
    </source>
</reference>
<dbReference type="EMBL" id="BARS01029775">
    <property type="protein sequence ID" value="GAG08407.1"/>
    <property type="molecule type" value="Genomic_DNA"/>
</dbReference>
<accession>X0VAQ2</accession>
<sequence length="79" mass="8881">MKKLSIILVLLVLAPVLAQALENETTASTVDAGNETAQYFENQEEMKEKAADILKIIMDIVRDILRYIQTTLSEMPLTE</sequence>
<comment type="caution">
    <text evidence="1">The sequence shown here is derived from an EMBL/GenBank/DDBJ whole genome shotgun (WGS) entry which is preliminary data.</text>
</comment>
<gene>
    <name evidence="1" type="ORF">S01H1_46495</name>
</gene>
<proteinExistence type="predicted"/>
<protein>
    <submittedName>
        <fullName evidence="1">Uncharacterized protein</fullName>
    </submittedName>
</protein>
<evidence type="ECO:0000313" key="1">
    <source>
        <dbReference type="EMBL" id="GAG08407.1"/>
    </source>
</evidence>
<organism evidence="1">
    <name type="scientific">marine sediment metagenome</name>
    <dbReference type="NCBI Taxonomy" id="412755"/>
    <lineage>
        <taxon>unclassified sequences</taxon>
        <taxon>metagenomes</taxon>
        <taxon>ecological metagenomes</taxon>
    </lineage>
</organism>
<name>X0VAQ2_9ZZZZ</name>